<dbReference type="CDD" id="cd05150">
    <property type="entry name" value="APH"/>
    <property type="match status" value="1"/>
</dbReference>
<evidence type="ECO:0000256" key="6">
    <source>
        <dbReference type="ARBA" id="ARBA00023251"/>
    </source>
</evidence>
<evidence type="ECO:0000256" key="4">
    <source>
        <dbReference type="ARBA" id="ARBA00022777"/>
    </source>
</evidence>
<protein>
    <submittedName>
        <fullName evidence="8">Phosphotransferase</fullName>
    </submittedName>
</protein>
<proteinExistence type="inferred from homology"/>
<comment type="caution">
    <text evidence="8">The sequence shown here is derived from an EMBL/GenBank/DDBJ whole genome shotgun (WGS) entry which is preliminary data.</text>
</comment>
<keyword evidence="2" id="KW-0808">Transferase</keyword>
<keyword evidence="6" id="KW-0046">Antibiotic resistance</keyword>
<organism evidence="8 9">
    <name type="scientific">Tenggerimyces flavus</name>
    <dbReference type="NCBI Taxonomy" id="1708749"/>
    <lineage>
        <taxon>Bacteria</taxon>
        <taxon>Bacillati</taxon>
        <taxon>Actinomycetota</taxon>
        <taxon>Actinomycetes</taxon>
        <taxon>Propionibacteriales</taxon>
        <taxon>Nocardioidaceae</taxon>
        <taxon>Tenggerimyces</taxon>
    </lineage>
</organism>
<keyword evidence="4" id="KW-0418">Kinase</keyword>
<evidence type="ECO:0000256" key="2">
    <source>
        <dbReference type="ARBA" id="ARBA00022679"/>
    </source>
</evidence>
<evidence type="ECO:0000256" key="5">
    <source>
        <dbReference type="ARBA" id="ARBA00022840"/>
    </source>
</evidence>
<dbReference type="Proteomes" id="UP001595699">
    <property type="component" value="Unassembled WGS sequence"/>
</dbReference>
<dbReference type="InterPro" id="IPR024165">
    <property type="entry name" value="Kan/Strep_kinase"/>
</dbReference>
<reference evidence="9" key="1">
    <citation type="journal article" date="2019" name="Int. J. Syst. Evol. Microbiol.">
        <title>The Global Catalogue of Microorganisms (GCM) 10K type strain sequencing project: providing services to taxonomists for standard genome sequencing and annotation.</title>
        <authorList>
            <consortium name="The Broad Institute Genomics Platform"/>
            <consortium name="The Broad Institute Genome Sequencing Center for Infectious Disease"/>
            <person name="Wu L."/>
            <person name="Ma J."/>
        </authorList>
    </citation>
    <scope>NUCLEOTIDE SEQUENCE [LARGE SCALE GENOMIC DNA]</scope>
    <source>
        <strain evidence="9">CGMCC 4.7241</strain>
    </source>
</reference>
<sequence length="242" mass="26224">MNETTGSGFVDPSTPVPEAVQTLGAGDPVTTLWINGEGGMTFRVGATRFAKWVPAGSGLDLVAEAERMRWASRYAKVPRVLESGADASGAWLVTSALLGESAITERWKADPATAVRVAGAALREFHEAFPVEECPYDWSVVARLERAHVEHGPGDPPPIDRLVVCHGDACVPNTLIDEHGNYAGHVDLGDLGVADRWADLAVGSWSTEWNYGPGWEDAYLESYGVEADAERIRYYRALWNLA</sequence>
<dbReference type="Gene3D" id="3.30.200.20">
    <property type="entry name" value="Phosphorylase Kinase, domain 1"/>
    <property type="match status" value="1"/>
</dbReference>
<dbReference type="InterPro" id="IPR002575">
    <property type="entry name" value="Aminoglycoside_PTrfase"/>
</dbReference>
<keyword evidence="3" id="KW-0547">Nucleotide-binding</keyword>
<accession>A0ABV7Y9G0</accession>
<comment type="similarity">
    <text evidence="1">Belongs to the aminoglycoside phosphotransferase family.</text>
</comment>
<feature type="domain" description="Aminoglycoside phosphotransferase" evidence="7">
    <location>
        <begin position="53"/>
        <end position="233"/>
    </location>
</feature>
<dbReference type="Pfam" id="PF01636">
    <property type="entry name" value="APH"/>
    <property type="match status" value="1"/>
</dbReference>
<evidence type="ECO:0000313" key="8">
    <source>
        <dbReference type="EMBL" id="MFC3761966.1"/>
    </source>
</evidence>
<dbReference type="InterPro" id="IPR011009">
    <property type="entry name" value="Kinase-like_dom_sf"/>
</dbReference>
<name>A0ABV7Y9G0_9ACTN</name>
<dbReference type="PIRSF" id="PIRSF000706">
    <property type="entry name" value="Kanamycin_kin"/>
    <property type="match status" value="1"/>
</dbReference>
<dbReference type="RefSeq" id="WP_205120516.1">
    <property type="nucleotide sequence ID" value="NZ_JAFBCM010000001.1"/>
</dbReference>
<evidence type="ECO:0000313" key="9">
    <source>
        <dbReference type="Proteomes" id="UP001595699"/>
    </source>
</evidence>
<evidence type="ECO:0000256" key="1">
    <source>
        <dbReference type="ARBA" id="ARBA00006219"/>
    </source>
</evidence>
<evidence type="ECO:0000256" key="3">
    <source>
        <dbReference type="ARBA" id="ARBA00022741"/>
    </source>
</evidence>
<keyword evidence="9" id="KW-1185">Reference proteome</keyword>
<keyword evidence="5" id="KW-0067">ATP-binding</keyword>
<evidence type="ECO:0000259" key="7">
    <source>
        <dbReference type="Pfam" id="PF01636"/>
    </source>
</evidence>
<dbReference type="Gene3D" id="3.90.1200.10">
    <property type="match status" value="1"/>
</dbReference>
<dbReference type="EMBL" id="JBHRZH010000012">
    <property type="protein sequence ID" value="MFC3761966.1"/>
    <property type="molecule type" value="Genomic_DNA"/>
</dbReference>
<dbReference type="SUPFAM" id="SSF56112">
    <property type="entry name" value="Protein kinase-like (PK-like)"/>
    <property type="match status" value="1"/>
</dbReference>
<gene>
    <name evidence="8" type="ORF">ACFOUW_14080</name>
</gene>